<feature type="transmembrane region" description="Helical" evidence="1">
    <location>
        <begin position="20"/>
        <end position="39"/>
    </location>
</feature>
<gene>
    <name evidence="2" type="ORF">C2G38_2199339</name>
</gene>
<accession>A0A397UW09</accession>
<keyword evidence="1" id="KW-0472">Membrane</keyword>
<reference evidence="2 3" key="1">
    <citation type="submission" date="2018-06" db="EMBL/GenBank/DDBJ databases">
        <title>Comparative genomics reveals the genomic features of Rhizophagus irregularis, R. cerebriforme, R. diaphanum and Gigaspora rosea, and their symbiotic lifestyle signature.</title>
        <authorList>
            <person name="Morin E."/>
            <person name="San Clemente H."/>
            <person name="Chen E.C.H."/>
            <person name="De La Providencia I."/>
            <person name="Hainaut M."/>
            <person name="Kuo A."/>
            <person name="Kohler A."/>
            <person name="Murat C."/>
            <person name="Tang N."/>
            <person name="Roy S."/>
            <person name="Loubradou J."/>
            <person name="Henrissat B."/>
            <person name="Grigoriev I.V."/>
            <person name="Corradi N."/>
            <person name="Roux C."/>
            <person name="Martin F.M."/>
        </authorList>
    </citation>
    <scope>NUCLEOTIDE SEQUENCE [LARGE SCALE GENOMIC DNA]</scope>
    <source>
        <strain evidence="2 3">DAOM 194757</strain>
    </source>
</reference>
<keyword evidence="3" id="KW-1185">Reference proteome</keyword>
<protein>
    <submittedName>
        <fullName evidence="2">Uncharacterized protein</fullName>
    </submittedName>
</protein>
<organism evidence="2 3">
    <name type="scientific">Gigaspora rosea</name>
    <dbReference type="NCBI Taxonomy" id="44941"/>
    <lineage>
        <taxon>Eukaryota</taxon>
        <taxon>Fungi</taxon>
        <taxon>Fungi incertae sedis</taxon>
        <taxon>Mucoromycota</taxon>
        <taxon>Glomeromycotina</taxon>
        <taxon>Glomeromycetes</taxon>
        <taxon>Diversisporales</taxon>
        <taxon>Gigasporaceae</taxon>
        <taxon>Gigaspora</taxon>
    </lineage>
</organism>
<dbReference type="EMBL" id="QKWP01000976">
    <property type="protein sequence ID" value="RIB12919.1"/>
    <property type="molecule type" value="Genomic_DNA"/>
</dbReference>
<proteinExistence type="predicted"/>
<keyword evidence="1" id="KW-0812">Transmembrane</keyword>
<dbReference type="AlphaFoldDB" id="A0A397UW09"/>
<keyword evidence="1" id="KW-1133">Transmembrane helix</keyword>
<dbReference type="Proteomes" id="UP000266673">
    <property type="component" value="Unassembled WGS sequence"/>
</dbReference>
<evidence type="ECO:0000256" key="1">
    <source>
        <dbReference type="SAM" id="Phobius"/>
    </source>
</evidence>
<sequence length="76" mass="8713">MYNKVALIKISPELRTSSDFKYNIVIGITCIGIVFEIAVNKVTMIKKLVPELRTSRDFKHNKLPALQKLTGFDKKF</sequence>
<comment type="caution">
    <text evidence="2">The sequence shown here is derived from an EMBL/GenBank/DDBJ whole genome shotgun (WGS) entry which is preliminary data.</text>
</comment>
<evidence type="ECO:0000313" key="3">
    <source>
        <dbReference type="Proteomes" id="UP000266673"/>
    </source>
</evidence>
<evidence type="ECO:0000313" key="2">
    <source>
        <dbReference type="EMBL" id="RIB12919.1"/>
    </source>
</evidence>
<name>A0A397UW09_9GLOM</name>